<keyword evidence="2 4" id="KW-0560">Oxidoreductase</keyword>
<dbReference type="Gene3D" id="3.40.50.720">
    <property type="entry name" value="NAD(P)-binding Rossmann-like Domain"/>
    <property type="match status" value="1"/>
</dbReference>
<dbReference type="Gene3D" id="3.90.25.10">
    <property type="entry name" value="UDP-galactose 4-epimerase, domain 1"/>
    <property type="match status" value="1"/>
</dbReference>
<gene>
    <name evidence="4" type="primary">rfbD</name>
    <name evidence="4" type="ORF">FRX94_04135</name>
</gene>
<name>A0A5C5UL96_9CORY</name>
<keyword evidence="2" id="KW-0521">NADP</keyword>
<dbReference type="Proteomes" id="UP000320791">
    <property type="component" value="Unassembled WGS sequence"/>
</dbReference>
<keyword evidence="5" id="KW-1185">Reference proteome</keyword>
<comment type="similarity">
    <text evidence="1 2">Belongs to the dTDP-4-dehydrorhamnose reductase family.</text>
</comment>
<dbReference type="EMBL" id="VOHM01000006">
    <property type="protein sequence ID" value="TWT26796.1"/>
    <property type="molecule type" value="Genomic_DNA"/>
</dbReference>
<dbReference type="GO" id="GO:0005829">
    <property type="term" value="C:cytosol"/>
    <property type="evidence" value="ECO:0007669"/>
    <property type="project" value="TreeGrafter"/>
</dbReference>
<dbReference type="InterPro" id="IPR005913">
    <property type="entry name" value="dTDP_dehydrorham_reduct"/>
</dbReference>
<dbReference type="GO" id="GO:0008831">
    <property type="term" value="F:dTDP-4-dehydrorhamnose reductase activity"/>
    <property type="evidence" value="ECO:0007669"/>
    <property type="project" value="UniProtKB-EC"/>
</dbReference>
<comment type="caution">
    <text evidence="4">The sequence shown here is derived from an EMBL/GenBank/DDBJ whole genome shotgun (WGS) entry which is preliminary data.</text>
</comment>
<comment type="pathway">
    <text evidence="2">Carbohydrate biosynthesis; dTDP-L-rhamnose biosynthesis.</text>
</comment>
<dbReference type="Pfam" id="PF04321">
    <property type="entry name" value="RmlD_sub_bind"/>
    <property type="match status" value="1"/>
</dbReference>
<dbReference type="AlphaFoldDB" id="A0A5C5UL96"/>
<evidence type="ECO:0000259" key="3">
    <source>
        <dbReference type="Pfam" id="PF04321"/>
    </source>
</evidence>
<evidence type="ECO:0000256" key="1">
    <source>
        <dbReference type="ARBA" id="ARBA00010944"/>
    </source>
</evidence>
<dbReference type="GO" id="GO:0019305">
    <property type="term" value="P:dTDP-rhamnose biosynthetic process"/>
    <property type="evidence" value="ECO:0007669"/>
    <property type="project" value="UniProtKB-UniPathway"/>
</dbReference>
<evidence type="ECO:0000313" key="5">
    <source>
        <dbReference type="Proteomes" id="UP000320791"/>
    </source>
</evidence>
<reference evidence="4 5" key="1">
    <citation type="submission" date="2019-08" db="EMBL/GenBank/DDBJ databases">
        <authorList>
            <person name="Lei W."/>
        </authorList>
    </citation>
    <scope>NUCLEOTIDE SEQUENCE [LARGE SCALE GENOMIC DNA]</scope>
    <source>
        <strain evidence="4 5">CCUG 58627</strain>
    </source>
</reference>
<dbReference type="OrthoDB" id="9803892at2"/>
<dbReference type="InterPro" id="IPR029903">
    <property type="entry name" value="RmlD-like-bd"/>
</dbReference>
<dbReference type="SUPFAM" id="SSF51735">
    <property type="entry name" value="NAD(P)-binding Rossmann-fold domains"/>
    <property type="match status" value="1"/>
</dbReference>
<comment type="function">
    <text evidence="2">Catalyzes the reduction of dTDP-6-deoxy-L-lyxo-4-hexulose to yield dTDP-L-rhamnose.</text>
</comment>
<proteinExistence type="inferred from homology"/>
<evidence type="ECO:0000256" key="2">
    <source>
        <dbReference type="RuleBase" id="RU364082"/>
    </source>
</evidence>
<dbReference type="UniPathway" id="UPA00124"/>
<evidence type="ECO:0000313" key="4">
    <source>
        <dbReference type="EMBL" id="TWT26796.1"/>
    </source>
</evidence>
<feature type="domain" description="RmlD-like substrate binding" evidence="3">
    <location>
        <begin position="1"/>
        <end position="275"/>
    </location>
</feature>
<accession>A0A5C5UL96</accession>
<organism evidence="4 5">
    <name type="scientific">Corynebacterium canis</name>
    <dbReference type="NCBI Taxonomy" id="679663"/>
    <lineage>
        <taxon>Bacteria</taxon>
        <taxon>Bacillati</taxon>
        <taxon>Actinomycetota</taxon>
        <taxon>Actinomycetes</taxon>
        <taxon>Mycobacteriales</taxon>
        <taxon>Corynebacteriaceae</taxon>
        <taxon>Corynebacterium</taxon>
    </lineage>
</organism>
<dbReference type="InterPro" id="IPR036291">
    <property type="entry name" value="NAD(P)-bd_dom_sf"/>
</dbReference>
<dbReference type="NCBIfam" id="TIGR01214">
    <property type="entry name" value="rmlD"/>
    <property type="match status" value="1"/>
</dbReference>
<dbReference type="RefSeq" id="WP_146323860.1">
    <property type="nucleotide sequence ID" value="NZ_BAABLR010000005.1"/>
</dbReference>
<dbReference type="CDD" id="cd05254">
    <property type="entry name" value="dTDP_HR_like_SDR_e"/>
    <property type="match status" value="1"/>
</dbReference>
<dbReference type="PANTHER" id="PTHR10491:SF4">
    <property type="entry name" value="METHIONINE ADENOSYLTRANSFERASE 2 SUBUNIT BETA"/>
    <property type="match status" value="1"/>
</dbReference>
<protein>
    <recommendedName>
        <fullName evidence="2">dTDP-4-dehydrorhamnose reductase</fullName>
        <ecNumber evidence="2">1.1.1.133</ecNumber>
    </recommendedName>
</protein>
<dbReference type="PANTHER" id="PTHR10491">
    <property type="entry name" value="DTDP-4-DEHYDRORHAMNOSE REDUCTASE"/>
    <property type="match status" value="1"/>
</dbReference>
<sequence>MRVAVTGGGGQVAAALRLTQPPHAQAHYLTRGDLDITDSVAVATHPALDVDVIINAAAYTAVDDAERGAEVAQAVNAAAPGFLAQRGPYLVQLSTDYVFGGNLRRPLRIDDPTSPTTVYGATKLAGERAALAASNNVAVVRTAWVYSGNTLPEHTCFVSTMLRLAAAGDGEIRVVDDQIGSPTYALDLARGLWELAESRATGVLHAVGAGQASWWEVARETFAAAGEDPNRVLACSSEDFPRPAARPAWSVLDTSSWTAAGLCPLPAWQTGVARATMARI</sequence>
<dbReference type="EC" id="1.1.1.133" evidence="2"/>